<dbReference type="VEuPathDB" id="FungiDB:BO78DRAFT_436794"/>
<proteinExistence type="predicted"/>
<dbReference type="AlphaFoldDB" id="A0A319EHN9"/>
<reference evidence="2 3" key="1">
    <citation type="submission" date="2018-02" db="EMBL/GenBank/DDBJ databases">
        <title>The genomes of Aspergillus section Nigri reveals drivers in fungal speciation.</title>
        <authorList>
            <consortium name="DOE Joint Genome Institute"/>
            <person name="Vesth T.C."/>
            <person name="Nybo J."/>
            <person name="Theobald S."/>
            <person name="Brandl J."/>
            <person name="Frisvad J.C."/>
            <person name="Nielsen K.F."/>
            <person name="Lyhne E.K."/>
            <person name="Kogle M.E."/>
            <person name="Kuo A."/>
            <person name="Riley R."/>
            <person name="Clum A."/>
            <person name="Nolan M."/>
            <person name="Lipzen A."/>
            <person name="Salamov A."/>
            <person name="Henrissat B."/>
            <person name="Wiebenga A."/>
            <person name="De vries R.P."/>
            <person name="Grigoriev I.V."/>
            <person name="Mortensen U.H."/>
            <person name="Andersen M.R."/>
            <person name="Baker S.E."/>
        </authorList>
    </citation>
    <scope>NUCLEOTIDE SEQUENCE [LARGE SCALE GENOMIC DNA]</scope>
    <source>
        <strain evidence="2 3">CBS 121057</strain>
    </source>
</reference>
<gene>
    <name evidence="2" type="ORF">BO78DRAFT_436794</name>
</gene>
<organism evidence="2 3">
    <name type="scientific">Aspergillus sclerotiicarbonarius (strain CBS 121057 / IBT 28362)</name>
    <dbReference type="NCBI Taxonomy" id="1448318"/>
    <lineage>
        <taxon>Eukaryota</taxon>
        <taxon>Fungi</taxon>
        <taxon>Dikarya</taxon>
        <taxon>Ascomycota</taxon>
        <taxon>Pezizomycotina</taxon>
        <taxon>Eurotiomycetes</taxon>
        <taxon>Eurotiomycetidae</taxon>
        <taxon>Eurotiales</taxon>
        <taxon>Aspergillaceae</taxon>
        <taxon>Aspergillus</taxon>
        <taxon>Aspergillus subgen. Circumdati</taxon>
    </lineage>
</organism>
<dbReference type="Proteomes" id="UP000248423">
    <property type="component" value="Unassembled WGS sequence"/>
</dbReference>
<evidence type="ECO:0000313" key="2">
    <source>
        <dbReference type="EMBL" id="PYI09842.1"/>
    </source>
</evidence>
<keyword evidence="3" id="KW-1185">Reference proteome</keyword>
<dbReference type="OrthoDB" id="3552888at2759"/>
<dbReference type="EMBL" id="KZ826325">
    <property type="protein sequence ID" value="PYI09842.1"/>
    <property type="molecule type" value="Genomic_DNA"/>
</dbReference>
<evidence type="ECO:0000256" key="1">
    <source>
        <dbReference type="SAM" id="SignalP"/>
    </source>
</evidence>
<evidence type="ECO:0000313" key="3">
    <source>
        <dbReference type="Proteomes" id="UP000248423"/>
    </source>
</evidence>
<feature type="chain" id="PRO_5016409424" description="Ecp2 effector protein domain-containing protein" evidence="1">
    <location>
        <begin position="20"/>
        <end position="179"/>
    </location>
</feature>
<feature type="signal peptide" evidence="1">
    <location>
        <begin position="1"/>
        <end position="19"/>
    </location>
</feature>
<keyword evidence="1" id="KW-0732">Signal</keyword>
<accession>A0A319EHN9</accession>
<protein>
    <recommendedName>
        <fullName evidence="4">Ecp2 effector protein domain-containing protein</fullName>
    </recommendedName>
</protein>
<name>A0A319EHN9_ASPSB</name>
<evidence type="ECO:0008006" key="4">
    <source>
        <dbReference type="Google" id="ProtNLM"/>
    </source>
</evidence>
<sequence>MKSFTTILLTAVLSTTSLATTTTSSSSSSSSSSSNLDNHTIVQMTYTGPITPGGNHVSFTGDNVQDIHSQIKALNPDFELAEDSSTSPVSKRKDTKGDEICNIPGRLSDTAQTYWIRSGIKYLKGLEGKCGNEEELQVKCSTLADYANDIIEKCDGGEYVNGQEFDDGNWNVVVAGTLC</sequence>